<evidence type="ECO:0000256" key="16">
    <source>
        <dbReference type="SAM" id="SignalP"/>
    </source>
</evidence>
<evidence type="ECO:0000313" key="19">
    <source>
        <dbReference type="Proteomes" id="UP001069090"/>
    </source>
</evidence>
<dbReference type="Gene3D" id="3.40.710.10">
    <property type="entry name" value="DD-peptidase/beta-lactamase superfamily"/>
    <property type="match status" value="1"/>
</dbReference>
<comment type="function">
    <text evidence="1">Removes C-terminal D-alanyl residues from sugar-peptide cell wall precursors.</text>
</comment>
<reference evidence="18 19" key="1">
    <citation type="submission" date="2022-12" db="EMBL/GenBank/DDBJ databases">
        <title>Dasania phycosphaerae sp. nov., isolated from particulate material of the south coast of Korea.</title>
        <authorList>
            <person name="Jiang Y."/>
        </authorList>
    </citation>
    <scope>NUCLEOTIDE SEQUENCE [LARGE SCALE GENOMIC DNA]</scope>
    <source>
        <strain evidence="18 19">GY-19</strain>
    </source>
</reference>
<dbReference type="GO" id="GO:0006508">
    <property type="term" value="P:proteolysis"/>
    <property type="evidence" value="ECO:0007669"/>
    <property type="project" value="UniProtKB-KW"/>
</dbReference>
<evidence type="ECO:0000256" key="4">
    <source>
        <dbReference type="ARBA" id="ARBA00012448"/>
    </source>
</evidence>
<keyword evidence="10" id="KW-0573">Peptidoglycan synthesis</keyword>
<dbReference type="PANTHER" id="PTHR21581:SF6">
    <property type="entry name" value="TRAFFICKING PROTEIN PARTICLE COMPLEX SUBUNIT 12"/>
    <property type="match status" value="1"/>
</dbReference>
<keyword evidence="8" id="KW-0378">Hydrolase</keyword>
<comment type="similarity">
    <text evidence="3 15">Belongs to the peptidase S11 family.</text>
</comment>
<keyword evidence="7 16" id="KW-0732">Signal</keyword>
<organism evidence="18 19">
    <name type="scientific">Dasania phycosphaerae</name>
    <dbReference type="NCBI Taxonomy" id="2950436"/>
    <lineage>
        <taxon>Bacteria</taxon>
        <taxon>Pseudomonadati</taxon>
        <taxon>Pseudomonadota</taxon>
        <taxon>Gammaproteobacteria</taxon>
        <taxon>Cellvibrionales</taxon>
        <taxon>Spongiibacteraceae</taxon>
        <taxon>Dasania</taxon>
    </lineage>
</organism>
<sequence length="387" mass="42485">MRYIAFLFASFTLTTLSLAAPAIIPAPPQIAASGYLLIDANSGKVIVESNADERLPPASLTKLMTSYVLSYDLKNNPNINNDDMVLISKRAWAQNPVFAGSSLMWIEVGKQVPLGELHKGIVISSGNDASVAVAEHLAGSEQAFADVMNQHAQILGMENTHFVNAHGLPDPEHYTTARDLAKLAQAILKFPESYALYSQHDYTYNNIRTTNRNRLLFKDPSVDGLKTGHTSEAGYCLVTSAKRNDMRLISVVMGTSSESARERETQKLLSYGFRYFETHQLYDAGAELTDSKVWAGNSDSLKLGVSRDIHLTIPRGQHDNIKAVLNIDETIKAPVTKGKVYGELVVSLAGETLLQEPLVALESVEEGGLFKRLWAGIVLFFKQLLAF</sequence>
<evidence type="ECO:0000256" key="6">
    <source>
        <dbReference type="ARBA" id="ARBA00022670"/>
    </source>
</evidence>
<evidence type="ECO:0000256" key="7">
    <source>
        <dbReference type="ARBA" id="ARBA00022729"/>
    </source>
</evidence>
<dbReference type="InterPro" id="IPR012338">
    <property type="entry name" value="Beta-lactam/transpept-like"/>
</dbReference>
<protein>
    <recommendedName>
        <fullName evidence="4">serine-type D-Ala-D-Ala carboxypeptidase</fullName>
        <ecNumber evidence="4">3.4.16.4</ecNumber>
    </recommendedName>
</protein>
<feature type="domain" description="Peptidase S11 D-Ala-D-Ala carboxypeptidase A C-terminal" evidence="17">
    <location>
        <begin position="276"/>
        <end position="366"/>
    </location>
</feature>
<dbReference type="GO" id="GO:0009002">
    <property type="term" value="F:serine-type D-Ala-D-Ala carboxypeptidase activity"/>
    <property type="evidence" value="ECO:0007669"/>
    <property type="project" value="UniProtKB-EC"/>
</dbReference>
<dbReference type="RefSeq" id="WP_258329784.1">
    <property type="nucleotide sequence ID" value="NZ_JAPTGG010000001.1"/>
</dbReference>
<dbReference type="Pfam" id="PF07943">
    <property type="entry name" value="PBP5_C"/>
    <property type="match status" value="1"/>
</dbReference>
<evidence type="ECO:0000256" key="14">
    <source>
        <dbReference type="PIRSR" id="PIRSR618044-2"/>
    </source>
</evidence>
<evidence type="ECO:0000256" key="3">
    <source>
        <dbReference type="ARBA" id="ARBA00007164"/>
    </source>
</evidence>
<name>A0A9J6RGN3_9GAMM</name>
<dbReference type="InterPro" id="IPR012907">
    <property type="entry name" value="Peptidase_S11_C"/>
</dbReference>
<dbReference type="InterPro" id="IPR015956">
    <property type="entry name" value="Peniciliin-bd_prot_C_sf"/>
</dbReference>
<dbReference type="Gene3D" id="2.60.410.10">
    <property type="entry name" value="D-Ala-D-Ala carboxypeptidase, C-terminal domain"/>
    <property type="match status" value="1"/>
</dbReference>
<evidence type="ECO:0000256" key="9">
    <source>
        <dbReference type="ARBA" id="ARBA00022960"/>
    </source>
</evidence>
<keyword evidence="6" id="KW-0645">Protease</keyword>
<evidence type="ECO:0000313" key="18">
    <source>
        <dbReference type="EMBL" id="MCZ0863636.1"/>
    </source>
</evidence>
<evidence type="ECO:0000256" key="12">
    <source>
        <dbReference type="ARBA" id="ARBA00034000"/>
    </source>
</evidence>
<dbReference type="GO" id="GO:0071555">
    <property type="term" value="P:cell wall organization"/>
    <property type="evidence" value="ECO:0007669"/>
    <property type="project" value="UniProtKB-KW"/>
</dbReference>
<keyword evidence="9" id="KW-0133">Cell shape</keyword>
<comment type="pathway">
    <text evidence="2">Cell wall biogenesis; peptidoglycan biosynthesis.</text>
</comment>
<dbReference type="SUPFAM" id="SSF69189">
    <property type="entry name" value="Penicillin-binding protein associated domain"/>
    <property type="match status" value="1"/>
</dbReference>
<keyword evidence="11" id="KW-0961">Cell wall biogenesis/degradation</keyword>
<evidence type="ECO:0000256" key="15">
    <source>
        <dbReference type="RuleBase" id="RU004016"/>
    </source>
</evidence>
<dbReference type="GO" id="GO:0009252">
    <property type="term" value="P:peptidoglycan biosynthetic process"/>
    <property type="evidence" value="ECO:0007669"/>
    <property type="project" value="UniProtKB-KW"/>
</dbReference>
<feature type="binding site" evidence="14">
    <location>
        <position position="226"/>
    </location>
    <ligand>
        <name>substrate</name>
    </ligand>
</feature>
<dbReference type="PANTHER" id="PTHR21581">
    <property type="entry name" value="D-ALANYL-D-ALANINE CARBOXYPEPTIDASE"/>
    <property type="match status" value="1"/>
</dbReference>
<dbReference type="SMART" id="SM00936">
    <property type="entry name" value="PBP5_C"/>
    <property type="match status" value="1"/>
</dbReference>
<dbReference type="PRINTS" id="PR00725">
    <property type="entry name" value="DADACBPTASE1"/>
</dbReference>
<dbReference type="AlphaFoldDB" id="A0A9J6RGN3"/>
<evidence type="ECO:0000256" key="11">
    <source>
        <dbReference type="ARBA" id="ARBA00023316"/>
    </source>
</evidence>
<proteinExistence type="inferred from homology"/>
<evidence type="ECO:0000259" key="17">
    <source>
        <dbReference type="SMART" id="SM00936"/>
    </source>
</evidence>
<feature type="active site" evidence="13">
    <location>
        <position position="125"/>
    </location>
</feature>
<comment type="caution">
    <text evidence="18">The sequence shown here is derived from an EMBL/GenBank/DDBJ whole genome shotgun (WGS) entry which is preliminary data.</text>
</comment>
<keyword evidence="5 18" id="KW-0121">Carboxypeptidase</keyword>
<evidence type="ECO:0000256" key="2">
    <source>
        <dbReference type="ARBA" id="ARBA00004752"/>
    </source>
</evidence>
<dbReference type="SUPFAM" id="SSF56601">
    <property type="entry name" value="beta-lactamase/transpeptidase-like"/>
    <property type="match status" value="1"/>
</dbReference>
<dbReference type="EC" id="3.4.16.4" evidence="4"/>
<dbReference type="InterPro" id="IPR018044">
    <property type="entry name" value="Peptidase_S11"/>
</dbReference>
<evidence type="ECO:0000256" key="13">
    <source>
        <dbReference type="PIRSR" id="PIRSR618044-1"/>
    </source>
</evidence>
<evidence type="ECO:0000256" key="5">
    <source>
        <dbReference type="ARBA" id="ARBA00022645"/>
    </source>
</evidence>
<feature type="signal peptide" evidence="16">
    <location>
        <begin position="1"/>
        <end position="19"/>
    </location>
</feature>
<dbReference type="EMBL" id="JAPTGG010000001">
    <property type="protein sequence ID" value="MCZ0863636.1"/>
    <property type="molecule type" value="Genomic_DNA"/>
</dbReference>
<feature type="chain" id="PRO_5039908314" description="serine-type D-Ala-D-Ala carboxypeptidase" evidence="16">
    <location>
        <begin position="20"/>
        <end position="387"/>
    </location>
</feature>
<evidence type="ECO:0000256" key="10">
    <source>
        <dbReference type="ARBA" id="ARBA00022984"/>
    </source>
</evidence>
<dbReference type="Pfam" id="PF00768">
    <property type="entry name" value="Peptidase_S11"/>
    <property type="match status" value="1"/>
</dbReference>
<dbReference type="GO" id="GO:0008360">
    <property type="term" value="P:regulation of cell shape"/>
    <property type="evidence" value="ECO:0007669"/>
    <property type="project" value="UniProtKB-KW"/>
</dbReference>
<feature type="active site" description="Acyl-ester intermediate" evidence="13">
    <location>
        <position position="59"/>
    </location>
</feature>
<evidence type="ECO:0000256" key="8">
    <source>
        <dbReference type="ARBA" id="ARBA00022801"/>
    </source>
</evidence>
<keyword evidence="19" id="KW-1185">Reference proteome</keyword>
<gene>
    <name evidence="18" type="ORF">O0V09_00385</name>
</gene>
<dbReference type="InterPro" id="IPR037167">
    <property type="entry name" value="Peptidase_S11_C_sf"/>
</dbReference>
<accession>A0A9J6RGN3</accession>
<dbReference type="InterPro" id="IPR001967">
    <property type="entry name" value="Peptidase_S11_N"/>
</dbReference>
<dbReference type="Proteomes" id="UP001069090">
    <property type="component" value="Unassembled WGS sequence"/>
</dbReference>
<comment type="catalytic activity">
    <reaction evidence="12">
        <text>Preferential cleavage: (Ac)2-L-Lys-D-Ala-|-D-Ala. Also transpeptidation of peptidyl-alanyl moieties that are N-acyl substituents of D-alanine.</text>
        <dbReference type="EC" id="3.4.16.4"/>
    </reaction>
</comment>
<feature type="active site" description="Proton acceptor" evidence="13">
    <location>
        <position position="62"/>
    </location>
</feature>
<evidence type="ECO:0000256" key="1">
    <source>
        <dbReference type="ARBA" id="ARBA00003217"/>
    </source>
</evidence>